<dbReference type="PANTHER" id="PTHR31479:SF2">
    <property type="entry name" value="ALPHA_BETA-HYDROLASES SUPERFAMILY PROTEIN"/>
    <property type="match status" value="1"/>
</dbReference>
<evidence type="ECO:0000313" key="2">
    <source>
        <dbReference type="EMBL" id="KMZ59812.1"/>
    </source>
</evidence>
<dbReference type="PANTHER" id="PTHR31479">
    <property type="entry name" value="ALPHA/BETA-HYDROLASES SUPERFAMILY PROTEIN"/>
    <property type="match status" value="1"/>
</dbReference>
<dbReference type="Proteomes" id="UP000036987">
    <property type="component" value="Unassembled WGS sequence"/>
</dbReference>
<dbReference type="SUPFAM" id="SSF53474">
    <property type="entry name" value="alpha/beta-Hydrolases"/>
    <property type="match status" value="1"/>
</dbReference>
<evidence type="ECO:0000259" key="1">
    <source>
        <dbReference type="Pfam" id="PF01764"/>
    </source>
</evidence>
<dbReference type="Pfam" id="PF01764">
    <property type="entry name" value="Lipase_3"/>
    <property type="match status" value="1"/>
</dbReference>
<dbReference type="OMA" id="HSHREHM"/>
<sequence>MERGSTSSSEELTCFYQSGPKNINTNSINWEDDEHRRIIMACLVQSVYVETKELKLKKGQNQARHWYDSFHFKQVEQLKHDSLLYGVVFKFDHSKAQSMGHQNLEKSPSYILAFRGTENIFDMYHDMRLLFERLSQSDRINQAIDKTKSIILKNKEDRYRDKIWLTGHSLGASISTYVGLHIAEQDEYMLKTFLFNPPFSDHTLLERIPKAALTEMLGINHFILSRPIHSIKEGAKECAANALKKFGIMKKMEYEGEEYKNIHKWIPYLFINTRDFICNGFVDHFEKGKNLEDVRPNGIWAFEIKDEKHHIPRIPWKIDKYFPHLLPSGYLVKNTKKIDKNFMSSHKISQWWMINLPLESQVYTKDE</sequence>
<accession>A0A0K9NUT0</accession>
<evidence type="ECO:0000313" key="3">
    <source>
        <dbReference type="Proteomes" id="UP000036987"/>
    </source>
</evidence>
<gene>
    <name evidence="2" type="ORF">ZOSMA_64G00270</name>
</gene>
<dbReference type="OrthoDB" id="581375at2759"/>
<dbReference type="EMBL" id="LFYR01001714">
    <property type="protein sequence ID" value="KMZ59812.1"/>
    <property type="molecule type" value="Genomic_DNA"/>
</dbReference>
<dbReference type="InterPro" id="IPR029058">
    <property type="entry name" value="AB_hydrolase_fold"/>
</dbReference>
<dbReference type="InterPro" id="IPR002921">
    <property type="entry name" value="Fungal_lipase-type"/>
</dbReference>
<proteinExistence type="predicted"/>
<protein>
    <recommendedName>
        <fullName evidence="1">Fungal lipase-type domain-containing protein</fullName>
    </recommendedName>
</protein>
<comment type="caution">
    <text evidence="2">The sequence shown here is derived from an EMBL/GenBank/DDBJ whole genome shotgun (WGS) entry which is preliminary data.</text>
</comment>
<keyword evidence="3" id="KW-1185">Reference proteome</keyword>
<dbReference type="AlphaFoldDB" id="A0A0K9NUT0"/>
<organism evidence="2 3">
    <name type="scientific">Zostera marina</name>
    <name type="common">Eelgrass</name>
    <dbReference type="NCBI Taxonomy" id="29655"/>
    <lineage>
        <taxon>Eukaryota</taxon>
        <taxon>Viridiplantae</taxon>
        <taxon>Streptophyta</taxon>
        <taxon>Embryophyta</taxon>
        <taxon>Tracheophyta</taxon>
        <taxon>Spermatophyta</taxon>
        <taxon>Magnoliopsida</taxon>
        <taxon>Liliopsida</taxon>
        <taxon>Zosteraceae</taxon>
        <taxon>Zostera</taxon>
    </lineage>
</organism>
<reference evidence="3" key="1">
    <citation type="journal article" date="2016" name="Nature">
        <title>The genome of the seagrass Zostera marina reveals angiosperm adaptation to the sea.</title>
        <authorList>
            <person name="Olsen J.L."/>
            <person name="Rouze P."/>
            <person name="Verhelst B."/>
            <person name="Lin Y.-C."/>
            <person name="Bayer T."/>
            <person name="Collen J."/>
            <person name="Dattolo E."/>
            <person name="De Paoli E."/>
            <person name="Dittami S."/>
            <person name="Maumus F."/>
            <person name="Michel G."/>
            <person name="Kersting A."/>
            <person name="Lauritano C."/>
            <person name="Lohaus R."/>
            <person name="Toepel M."/>
            <person name="Tonon T."/>
            <person name="Vanneste K."/>
            <person name="Amirebrahimi M."/>
            <person name="Brakel J."/>
            <person name="Bostroem C."/>
            <person name="Chovatia M."/>
            <person name="Grimwood J."/>
            <person name="Jenkins J.W."/>
            <person name="Jueterbock A."/>
            <person name="Mraz A."/>
            <person name="Stam W.T."/>
            <person name="Tice H."/>
            <person name="Bornberg-Bauer E."/>
            <person name="Green P.J."/>
            <person name="Pearson G.A."/>
            <person name="Procaccini G."/>
            <person name="Duarte C.M."/>
            <person name="Schmutz J."/>
            <person name="Reusch T.B.H."/>
            <person name="Van de Peer Y."/>
        </authorList>
    </citation>
    <scope>NUCLEOTIDE SEQUENCE [LARGE SCALE GENOMIC DNA]</scope>
    <source>
        <strain evidence="3">cv. Finnish</strain>
    </source>
</reference>
<name>A0A0K9NUT0_ZOSMR</name>
<dbReference type="Gene3D" id="3.40.50.1820">
    <property type="entry name" value="alpha/beta hydrolase"/>
    <property type="match status" value="1"/>
</dbReference>
<dbReference type="GO" id="GO:0006629">
    <property type="term" value="P:lipid metabolic process"/>
    <property type="evidence" value="ECO:0007669"/>
    <property type="project" value="InterPro"/>
</dbReference>
<feature type="domain" description="Fungal lipase-type" evidence="1">
    <location>
        <begin position="142"/>
        <end position="190"/>
    </location>
</feature>